<proteinExistence type="predicted"/>
<dbReference type="Proteomes" id="UP000242616">
    <property type="component" value="Unassembled WGS sequence"/>
</dbReference>
<organism evidence="1 2">
    <name type="scientific">Thermosipho affectus</name>
    <dbReference type="NCBI Taxonomy" id="660294"/>
    <lineage>
        <taxon>Bacteria</taxon>
        <taxon>Thermotogati</taxon>
        <taxon>Thermotogota</taxon>
        <taxon>Thermotogae</taxon>
        <taxon>Thermotogales</taxon>
        <taxon>Fervidobacteriaceae</taxon>
        <taxon>Thermosipho</taxon>
    </lineage>
</organism>
<name>A0ABX3IF91_9BACT</name>
<evidence type="ECO:0000313" key="2">
    <source>
        <dbReference type="Proteomes" id="UP000242616"/>
    </source>
</evidence>
<sequence>MMKVKILNPIIPPEDLETENGCEMIAQLCEGGSGPCGPAPGGCFFDLPIECTWDNPNVP</sequence>
<dbReference type="EMBL" id="LBFC01000023">
    <property type="protein sequence ID" value="ONN26489.1"/>
    <property type="molecule type" value="Genomic_DNA"/>
</dbReference>
<reference evidence="1 2" key="1">
    <citation type="submission" date="2015-06" db="EMBL/GenBank/DDBJ databases">
        <title>Genome sequencing of Thermotogales isolates from hydrothermal vents.</title>
        <authorList>
            <person name="Haverkamp T.H."/>
            <person name="Kublanov I.V."/>
            <person name="Nesbo C.L."/>
        </authorList>
    </citation>
    <scope>NUCLEOTIDE SEQUENCE [LARGE SCALE GENOMIC DNA]</scope>
    <source>
        <strain evidence="2">ik275mar</strain>
    </source>
</reference>
<keyword evidence="2" id="KW-1185">Reference proteome</keyword>
<gene>
    <name evidence="1" type="ORF">XJ44_08460</name>
</gene>
<comment type="caution">
    <text evidence="1">The sequence shown here is derived from an EMBL/GenBank/DDBJ whole genome shotgun (WGS) entry which is preliminary data.</text>
</comment>
<dbReference type="RefSeq" id="WP_077198726.1">
    <property type="nucleotide sequence ID" value="NZ_LBFC01000023.1"/>
</dbReference>
<accession>A0ABX3IF91</accession>
<protein>
    <submittedName>
        <fullName evidence="1">Uncharacterized protein</fullName>
    </submittedName>
</protein>
<evidence type="ECO:0000313" key="1">
    <source>
        <dbReference type="EMBL" id="ONN26489.1"/>
    </source>
</evidence>